<comment type="caution">
    <text evidence="1">The sequence shown here is derived from an EMBL/GenBank/DDBJ whole genome shotgun (WGS) entry which is preliminary data.</text>
</comment>
<name>A0ACC0C4X4_CATRO</name>
<dbReference type="EMBL" id="CM044701">
    <property type="protein sequence ID" value="KAI5679828.1"/>
    <property type="molecule type" value="Genomic_DNA"/>
</dbReference>
<dbReference type="Proteomes" id="UP001060085">
    <property type="component" value="Linkage Group LG01"/>
</dbReference>
<proteinExistence type="predicted"/>
<accession>A0ACC0C4X4</accession>
<protein>
    <submittedName>
        <fullName evidence="1">Uncharacterized protein</fullName>
    </submittedName>
</protein>
<evidence type="ECO:0000313" key="2">
    <source>
        <dbReference type="Proteomes" id="UP001060085"/>
    </source>
</evidence>
<reference evidence="2" key="1">
    <citation type="journal article" date="2023" name="Nat. Plants">
        <title>Single-cell RNA sequencing provides a high-resolution roadmap for understanding the multicellular compartmentation of specialized metabolism.</title>
        <authorList>
            <person name="Sun S."/>
            <person name="Shen X."/>
            <person name="Li Y."/>
            <person name="Li Y."/>
            <person name="Wang S."/>
            <person name="Li R."/>
            <person name="Zhang H."/>
            <person name="Shen G."/>
            <person name="Guo B."/>
            <person name="Wei J."/>
            <person name="Xu J."/>
            <person name="St-Pierre B."/>
            <person name="Chen S."/>
            <person name="Sun C."/>
        </authorList>
    </citation>
    <scope>NUCLEOTIDE SEQUENCE [LARGE SCALE GENOMIC DNA]</scope>
</reference>
<gene>
    <name evidence="1" type="ORF">M9H77_01055</name>
</gene>
<keyword evidence="2" id="KW-1185">Reference proteome</keyword>
<organism evidence="1 2">
    <name type="scientific">Catharanthus roseus</name>
    <name type="common">Madagascar periwinkle</name>
    <name type="synonym">Vinca rosea</name>
    <dbReference type="NCBI Taxonomy" id="4058"/>
    <lineage>
        <taxon>Eukaryota</taxon>
        <taxon>Viridiplantae</taxon>
        <taxon>Streptophyta</taxon>
        <taxon>Embryophyta</taxon>
        <taxon>Tracheophyta</taxon>
        <taxon>Spermatophyta</taxon>
        <taxon>Magnoliopsida</taxon>
        <taxon>eudicotyledons</taxon>
        <taxon>Gunneridae</taxon>
        <taxon>Pentapetalae</taxon>
        <taxon>asterids</taxon>
        <taxon>lamiids</taxon>
        <taxon>Gentianales</taxon>
        <taxon>Apocynaceae</taxon>
        <taxon>Rauvolfioideae</taxon>
        <taxon>Vinceae</taxon>
        <taxon>Catharanthinae</taxon>
        <taxon>Catharanthus</taxon>
    </lineage>
</organism>
<sequence length="445" mass="48881">MAYRRRQQVGRVSTVREEIGSFNNNNNNPPPPPYDDDMVSSSPSASSLAAKAIRASSAHLDSSLSSAYGQSALSSPRASVPPGPSSPSSGKDSSSYEYTSMSSLNEPKQGFWGVLARKAKSIVDDDNASPQNDTPGKARFQIPSRSPRPQHDRTYQPSENRPKTESPALQRGLGAIASSLNYIGGTIGNALEEGLTVVENRTADIIQETRKLHIRKKSSNMGSQNQTDFSTAQQQPTTRTHGKPQMQADLDIQLKASRDVAMAMAAKAKLLLRELKTVKADLAFAKERCAQLEEENRILREGRDKGDNPEDDDLIRLQLETLLAEKARLAQENSVFARENRFLREIVEYHQLTMQDVVYLDEGSEEVTEVYPIKVPSVTNLQSLGSPTSLPVSSVSSKSPYSIHPQVNQDDSFHKPLSSDAKDISQSVTPLSAYIHMVDEDRGNQ</sequence>
<evidence type="ECO:0000313" key="1">
    <source>
        <dbReference type="EMBL" id="KAI5679828.1"/>
    </source>
</evidence>